<feature type="binding site" evidence="9">
    <location>
        <position position="75"/>
    </location>
    <ligand>
        <name>4-amino-2-methyl-5-(diphosphooxymethyl)pyrimidine</name>
        <dbReference type="ChEBI" id="CHEBI:57841"/>
    </ligand>
</feature>
<comment type="similarity">
    <text evidence="9 10">Belongs to the thiamine-phosphate synthase family.</text>
</comment>
<keyword evidence="5 9" id="KW-0784">Thiamine biosynthesis</keyword>
<dbReference type="EMBL" id="JAROCA020000001">
    <property type="protein sequence ID" value="MDY0406114.1"/>
    <property type="molecule type" value="Genomic_DNA"/>
</dbReference>
<dbReference type="GO" id="GO:0004789">
    <property type="term" value="F:thiamine-phosphate diphosphorylase activity"/>
    <property type="evidence" value="ECO:0007669"/>
    <property type="project" value="UniProtKB-EC"/>
</dbReference>
<feature type="binding site" evidence="9">
    <location>
        <position position="113"/>
    </location>
    <ligand>
        <name>4-amino-2-methyl-5-(diphosphooxymethyl)pyrimidine</name>
        <dbReference type="ChEBI" id="CHEBI:57841"/>
    </ligand>
</feature>
<evidence type="ECO:0000256" key="3">
    <source>
        <dbReference type="ARBA" id="ARBA00022723"/>
    </source>
</evidence>
<dbReference type="InterPro" id="IPR036206">
    <property type="entry name" value="ThiamineP_synth_sf"/>
</dbReference>
<feature type="binding site" evidence="9">
    <location>
        <position position="142"/>
    </location>
    <ligand>
        <name>4-amino-2-methyl-5-(diphosphooxymethyl)pyrimidine</name>
        <dbReference type="ChEBI" id="CHEBI:57841"/>
    </ligand>
</feature>
<feature type="domain" description="Thiamine phosphate synthase/TenI" evidence="12">
    <location>
        <begin position="11"/>
        <end position="194"/>
    </location>
</feature>
<evidence type="ECO:0000256" key="10">
    <source>
        <dbReference type="RuleBase" id="RU003826"/>
    </source>
</evidence>
<keyword evidence="4 9" id="KW-0460">Magnesium</keyword>
<dbReference type="HAMAP" id="MF_00097">
    <property type="entry name" value="TMP_synthase"/>
    <property type="match status" value="1"/>
</dbReference>
<proteinExistence type="inferred from homology"/>
<comment type="pathway">
    <text evidence="1 9 11">Cofactor biosynthesis; thiamine diphosphate biosynthesis; thiamine phosphate from 4-amino-2-methyl-5-diphosphomethylpyrimidine and 4-methyl-5-(2-phosphoethyl)-thiazole: step 1/1.</text>
</comment>
<evidence type="ECO:0000256" key="1">
    <source>
        <dbReference type="ARBA" id="ARBA00005165"/>
    </source>
</evidence>
<feature type="binding site" evidence="9">
    <location>
        <begin position="40"/>
        <end position="44"/>
    </location>
    <ligand>
        <name>4-amino-2-methyl-5-(diphosphooxymethyl)pyrimidine</name>
        <dbReference type="ChEBI" id="CHEBI:57841"/>
    </ligand>
</feature>
<evidence type="ECO:0000256" key="7">
    <source>
        <dbReference type="ARBA" id="ARBA00047851"/>
    </source>
</evidence>
<feature type="binding site" evidence="9">
    <location>
        <position position="76"/>
    </location>
    <ligand>
        <name>Mg(2+)</name>
        <dbReference type="ChEBI" id="CHEBI:18420"/>
    </ligand>
</feature>
<dbReference type="RefSeq" id="WP_306066169.1">
    <property type="nucleotide sequence ID" value="NZ_JAROCA020000001.1"/>
</dbReference>
<evidence type="ECO:0000256" key="2">
    <source>
        <dbReference type="ARBA" id="ARBA00022679"/>
    </source>
</evidence>
<evidence type="ECO:0000256" key="9">
    <source>
        <dbReference type="HAMAP-Rule" id="MF_00097"/>
    </source>
</evidence>
<keyword evidence="14" id="KW-1185">Reference proteome</keyword>
<dbReference type="InterPro" id="IPR013785">
    <property type="entry name" value="Aldolase_TIM"/>
</dbReference>
<dbReference type="SUPFAM" id="SSF51391">
    <property type="entry name" value="Thiamin phosphate synthase"/>
    <property type="match status" value="1"/>
</dbReference>
<organism evidence="13 14">
    <name type="scientific">Tigheibacillus jepli</name>
    <dbReference type="NCBI Taxonomy" id="3035914"/>
    <lineage>
        <taxon>Bacteria</taxon>
        <taxon>Bacillati</taxon>
        <taxon>Bacillota</taxon>
        <taxon>Bacilli</taxon>
        <taxon>Bacillales</taxon>
        <taxon>Bacillaceae</taxon>
        <taxon>Tigheibacillus</taxon>
    </lineage>
</organism>
<dbReference type="Proteomes" id="UP001228376">
    <property type="component" value="Unassembled WGS sequence"/>
</dbReference>
<feature type="binding site" evidence="9">
    <location>
        <begin position="139"/>
        <end position="141"/>
    </location>
    <ligand>
        <name>2-[(2R,5Z)-2-carboxy-4-methylthiazol-5(2H)-ylidene]ethyl phosphate</name>
        <dbReference type="ChEBI" id="CHEBI:62899"/>
    </ligand>
</feature>
<feature type="binding site" evidence="9">
    <location>
        <position position="171"/>
    </location>
    <ligand>
        <name>2-[(2R,5Z)-2-carboxy-4-methylthiazol-5(2H)-ylidene]ethyl phosphate</name>
        <dbReference type="ChEBI" id="CHEBI:62899"/>
    </ligand>
</feature>
<dbReference type="PANTHER" id="PTHR20857">
    <property type="entry name" value="THIAMINE-PHOSPHATE PYROPHOSPHORYLASE"/>
    <property type="match status" value="1"/>
</dbReference>
<evidence type="ECO:0000256" key="6">
    <source>
        <dbReference type="ARBA" id="ARBA00047334"/>
    </source>
</evidence>
<dbReference type="EC" id="2.5.1.3" evidence="9"/>
<feature type="binding site" evidence="9">
    <location>
        <position position="95"/>
    </location>
    <ligand>
        <name>Mg(2+)</name>
        <dbReference type="ChEBI" id="CHEBI:18420"/>
    </ligand>
</feature>
<comment type="catalytic activity">
    <reaction evidence="7 9 10">
        <text>2-(2-carboxy-4-methylthiazol-5-yl)ethyl phosphate + 4-amino-2-methyl-5-(diphosphooxymethyl)pyrimidine + 2 H(+) = thiamine phosphate + CO2 + diphosphate</text>
        <dbReference type="Rhea" id="RHEA:47848"/>
        <dbReference type="ChEBI" id="CHEBI:15378"/>
        <dbReference type="ChEBI" id="CHEBI:16526"/>
        <dbReference type="ChEBI" id="CHEBI:33019"/>
        <dbReference type="ChEBI" id="CHEBI:37575"/>
        <dbReference type="ChEBI" id="CHEBI:57841"/>
        <dbReference type="ChEBI" id="CHEBI:62890"/>
        <dbReference type="EC" id="2.5.1.3"/>
    </reaction>
</comment>
<accession>A0ABU5CIE4</accession>
<comment type="function">
    <text evidence="9">Condenses 4-methyl-5-(beta-hydroxyethyl)thiazole monophosphate (THZ-P) and 2-methyl-4-amino-5-hydroxymethyl pyrimidine pyrophosphate (HMP-PP) to form thiamine monophosphate (TMP).</text>
</comment>
<name>A0ABU5CIE4_9BACI</name>
<evidence type="ECO:0000259" key="12">
    <source>
        <dbReference type="Pfam" id="PF02581"/>
    </source>
</evidence>
<evidence type="ECO:0000256" key="11">
    <source>
        <dbReference type="RuleBase" id="RU004253"/>
    </source>
</evidence>
<comment type="catalytic activity">
    <reaction evidence="8 9 10">
        <text>2-[(2R,5Z)-2-carboxy-4-methylthiazol-5(2H)-ylidene]ethyl phosphate + 4-amino-2-methyl-5-(diphosphooxymethyl)pyrimidine + 2 H(+) = thiamine phosphate + CO2 + diphosphate</text>
        <dbReference type="Rhea" id="RHEA:47844"/>
        <dbReference type="ChEBI" id="CHEBI:15378"/>
        <dbReference type="ChEBI" id="CHEBI:16526"/>
        <dbReference type="ChEBI" id="CHEBI:33019"/>
        <dbReference type="ChEBI" id="CHEBI:37575"/>
        <dbReference type="ChEBI" id="CHEBI:57841"/>
        <dbReference type="ChEBI" id="CHEBI:62899"/>
        <dbReference type="EC" id="2.5.1.3"/>
    </reaction>
</comment>
<evidence type="ECO:0000256" key="5">
    <source>
        <dbReference type="ARBA" id="ARBA00022977"/>
    </source>
</evidence>
<keyword evidence="2 9" id="KW-0808">Transferase</keyword>
<evidence type="ECO:0000256" key="4">
    <source>
        <dbReference type="ARBA" id="ARBA00022842"/>
    </source>
</evidence>
<reference evidence="13 14" key="1">
    <citation type="submission" date="2023-10" db="EMBL/GenBank/DDBJ databases">
        <title>179-bfca-hs.</title>
        <authorList>
            <person name="Miliotis G."/>
            <person name="Sengupta P."/>
            <person name="Hameed A."/>
            <person name="Chuvochina M."/>
            <person name="Mcdonagh F."/>
            <person name="Simpson A.C."/>
            <person name="Singh N.K."/>
            <person name="Rekha P.D."/>
            <person name="Raman K."/>
            <person name="Hugenholtz P."/>
            <person name="Venkateswaran K."/>
        </authorList>
    </citation>
    <scope>NUCLEOTIDE SEQUENCE [LARGE SCALE GENOMIC DNA]</scope>
    <source>
        <strain evidence="13 14">179-BFC-A-HS</strain>
    </source>
</reference>
<evidence type="ECO:0000313" key="13">
    <source>
        <dbReference type="EMBL" id="MDY0406114.1"/>
    </source>
</evidence>
<dbReference type="PANTHER" id="PTHR20857:SF15">
    <property type="entry name" value="THIAMINE-PHOSPHATE SYNTHASE"/>
    <property type="match status" value="1"/>
</dbReference>
<feature type="binding site" evidence="9">
    <location>
        <begin position="191"/>
        <end position="192"/>
    </location>
    <ligand>
        <name>2-[(2R,5Z)-2-carboxy-4-methylthiazol-5(2H)-ylidene]ethyl phosphate</name>
        <dbReference type="ChEBI" id="CHEBI:62899"/>
    </ligand>
</feature>
<dbReference type="InterPro" id="IPR022998">
    <property type="entry name" value="ThiamineP_synth_TenI"/>
</dbReference>
<evidence type="ECO:0000256" key="8">
    <source>
        <dbReference type="ARBA" id="ARBA00047883"/>
    </source>
</evidence>
<gene>
    <name evidence="9 13" type="primary">thiE</name>
    <name evidence="13" type="ORF">P5G51_012565</name>
</gene>
<keyword evidence="3 9" id="KW-0479">Metal-binding</keyword>
<comment type="caution">
    <text evidence="13">The sequence shown here is derived from an EMBL/GenBank/DDBJ whole genome shotgun (WGS) entry which is preliminary data.</text>
</comment>
<dbReference type="Gene3D" id="3.20.20.70">
    <property type="entry name" value="Aldolase class I"/>
    <property type="match status" value="1"/>
</dbReference>
<dbReference type="CDD" id="cd00564">
    <property type="entry name" value="TMP_TenI"/>
    <property type="match status" value="1"/>
</dbReference>
<dbReference type="Pfam" id="PF02581">
    <property type="entry name" value="TMP-TENI"/>
    <property type="match status" value="1"/>
</dbReference>
<sequence>MKFDRNWLRKYFIMGSQNCNGKDPATILEAAIAGGITAFQFREKGKGALSGDAKIRLGKKLRDICRNHHIPFIINDDVALVDILRPDGIHVGQDDVPIIEIKRKFPDLPVGLSVSTEIEAARSPLNMADYIGAGPVFTTASKEDAKEATGLAWIETLRHRYPDLPIVGIGGINQSNAASVIAAGADGVSVISAIANANNIQQAVAKL</sequence>
<comment type="cofactor">
    <cofactor evidence="9">
        <name>Mg(2+)</name>
        <dbReference type="ChEBI" id="CHEBI:18420"/>
    </cofactor>
    <text evidence="9">Binds 1 Mg(2+) ion per subunit.</text>
</comment>
<protein>
    <recommendedName>
        <fullName evidence="9">Thiamine-phosphate synthase</fullName>
        <shortName evidence="9">TP synthase</shortName>
        <shortName evidence="9">TPS</shortName>
        <ecNumber evidence="9">2.5.1.3</ecNumber>
    </recommendedName>
    <alternativeName>
        <fullName evidence="9">Thiamine-phosphate pyrophosphorylase</fullName>
        <shortName evidence="9">TMP pyrophosphorylase</shortName>
        <shortName evidence="9">TMP-PPase</shortName>
    </alternativeName>
</protein>
<evidence type="ECO:0000313" key="14">
    <source>
        <dbReference type="Proteomes" id="UP001228376"/>
    </source>
</evidence>
<dbReference type="InterPro" id="IPR034291">
    <property type="entry name" value="TMP_synthase"/>
</dbReference>
<dbReference type="NCBIfam" id="TIGR00693">
    <property type="entry name" value="thiE"/>
    <property type="match status" value="1"/>
</dbReference>
<comment type="catalytic activity">
    <reaction evidence="6 9 10">
        <text>4-methyl-5-(2-phosphooxyethyl)-thiazole + 4-amino-2-methyl-5-(diphosphooxymethyl)pyrimidine + H(+) = thiamine phosphate + diphosphate</text>
        <dbReference type="Rhea" id="RHEA:22328"/>
        <dbReference type="ChEBI" id="CHEBI:15378"/>
        <dbReference type="ChEBI" id="CHEBI:33019"/>
        <dbReference type="ChEBI" id="CHEBI:37575"/>
        <dbReference type="ChEBI" id="CHEBI:57841"/>
        <dbReference type="ChEBI" id="CHEBI:58296"/>
        <dbReference type="EC" id="2.5.1.3"/>
    </reaction>
</comment>